<dbReference type="Proteomes" id="UP000184501">
    <property type="component" value="Unassembled WGS sequence"/>
</dbReference>
<evidence type="ECO:0000256" key="1">
    <source>
        <dbReference type="SAM" id="MobiDB-lite"/>
    </source>
</evidence>
<protein>
    <submittedName>
        <fullName evidence="2">Uncharacterized protein</fullName>
    </submittedName>
</protein>
<keyword evidence="3" id="KW-1185">Reference proteome</keyword>
<evidence type="ECO:0000313" key="3">
    <source>
        <dbReference type="Proteomes" id="UP000184501"/>
    </source>
</evidence>
<dbReference type="AlphaFoldDB" id="A0A1M5II65"/>
<sequence length="50" mass="5137">MRRLSTEGQEAASADSTWVGSSAVAVMGRGGRRTHARSGFPVLSGDTNGT</sequence>
<dbReference type="EMBL" id="FQVN01000007">
    <property type="protein sequence ID" value="SHG27590.1"/>
    <property type="molecule type" value="Genomic_DNA"/>
</dbReference>
<proteinExistence type="predicted"/>
<reference evidence="2 3" key="1">
    <citation type="submission" date="2016-11" db="EMBL/GenBank/DDBJ databases">
        <authorList>
            <person name="Jaros S."/>
            <person name="Januszkiewicz K."/>
            <person name="Wedrychowicz H."/>
        </authorList>
    </citation>
    <scope>NUCLEOTIDE SEQUENCE [LARGE SCALE GENOMIC DNA]</scope>
    <source>
        <strain evidence="2 3">DSM 44523</strain>
    </source>
</reference>
<gene>
    <name evidence="2" type="ORF">SAMN05444320_107282</name>
</gene>
<name>A0A1M5II65_STRHI</name>
<accession>A0A1M5II65</accession>
<evidence type="ECO:0000313" key="2">
    <source>
        <dbReference type="EMBL" id="SHG27590.1"/>
    </source>
</evidence>
<feature type="region of interest" description="Disordered" evidence="1">
    <location>
        <begin position="1"/>
        <end position="50"/>
    </location>
</feature>
<organism evidence="2 3">
    <name type="scientific">Streptoalloteichus hindustanus</name>
    <dbReference type="NCBI Taxonomy" id="2017"/>
    <lineage>
        <taxon>Bacteria</taxon>
        <taxon>Bacillati</taxon>
        <taxon>Actinomycetota</taxon>
        <taxon>Actinomycetes</taxon>
        <taxon>Pseudonocardiales</taxon>
        <taxon>Pseudonocardiaceae</taxon>
        <taxon>Streptoalloteichus</taxon>
    </lineage>
</organism>